<dbReference type="PROSITE" id="PS50110">
    <property type="entry name" value="RESPONSE_REGULATORY"/>
    <property type="match status" value="1"/>
</dbReference>
<dbReference type="InterPro" id="IPR000792">
    <property type="entry name" value="Tscrpt_reg_LuxR_C"/>
</dbReference>
<dbReference type="CDD" id="cd17535">
    <property type="entry name" value="REC_NarL-like"/>
    <property type="match status" value="1"/>
</dbReference>
<dbReference type="AlphaFoldDB" id="A0A3N5ZDF5"/>
<dbReference type="InterPro" id="IPR039420">
    <property type="entry name" value="WalR-like"/>
</dbReference>
<dbReference type="PROSITE" id="PS00622">
    <property type="entry name" value="HTH_LUXR_1"/>
    <property type="match status" value="1"/>
</dbReference>
<dbReference type="OrthoDB" id="9796655at2"/>
<evidence type="ECO:0000259" key="5">
    <source>
        <dbReference type="PROSITE" id="PS50110"/>
    </source>
</evidence>
<dbReference type="Proteomes" id="UP000275281">
    <property type="component" value="Unassembled WGS sequence"/>
</dbReference>
<evidence type="ECO:0000256" key="1">
    <source>
        <dbReference type="ARBA" id="ARBA00022553"/>
    </source>
</evidence>
<sequence>MISVLLVDDQQLVRTGICSLLSLTDDIVVAHQACDGESAIAQLDEHKVDIVLMDIQMPKMDGISATQVIKEHYPDIPVIMLTTFDDKSQVNAAIQAGAKGYLLKDASLEDLTDAIKRVCAGHTLIAPLAKEKITQGLQQLNTPVTHEPVIEPLTPKELEVLRLMSSGFSNQEIADTLFRSTGTIKNQVSSILAKLGTRDRTRAVIKALELGLI</sequence>
<reference evidence="6 7" key="1">
    <citation type="submission" date="2018-11" db="EMBL/GenBank/DDBJ databases">
        <authorList>
            <person name="Ye M.-Q."/>
            <person name="Du Z.-J."/>
        </authorList>
    </citation>
    <scope>NUCLEOTIDE SEQUENCE [LARGE SCALE GENOMIC DNA]</scope>
    <source>
        <strain evidence="6 7">U0105</strain>
    </source>
</reference>
<keyword evidence="1 3" id="KW-0597">Phosphoprotein</keyword>
<dbReference type="Pfam" id="PF00196">
    <property type="entry name" value="GerE"/>
    <property type="match status" value="1"/>
</dbReference>
<dbReference type="InterPro" id="IPR016032">
    <property type="entry name" value="Sig_transdc_resp-reg_C-effctor"/>
</dbReference>
<dbReference type="PRINTS" id="PR00038">
    <property type="entry name" value="HTHLUXR"/>
</dbReference>
<dbReference type="GO" id="GO:0006355">
    <property type="term" value="P:regulation of DNA-templated transcription"/>
    <property type="evidence" value="ECO:0007669"/>
    <property type="project" value="InterPro"/>
</dbReference>
<evidence type="ECO:0000313" key="7">
    <source>
        <dbReference type="Proteomes" id="UP000275281"/>
    </source>
</evidence>
<feature type="domain" description="Response regulatory" evidence="5">
    <location>
        <begin position="3"/>
        <end position="119"/>
    </location>
</feature>
<keyword evidence="7" id="KW-1185">Reference proteome</keyword>
<dbReference type="GO" id="GO:0003677">
    <property type="term" value="F:DNA binding"/>
    <property type="evidence" value="ECO:0007669"/>
    <property type="project" value="UniProtKB-KW"/>
</dbReference>
<organism evidence="6 7">
    <name type="scientific">Alteromonas sediminis</name>
    <dbReference type="NCBI Taxonomy" id="2259342"/>
    <lineage>
        <taxon>Bacteria</taxon>
        <taxon>Pseudomonadati</taxon>
        <taxon>Pseudomonadota</taxon>
        <taxon>Gammaproteobacteria</taxon>
        <taxon>Alteromonadales</taxon>
        <taxon>Alteromonadaceae</taxon>
        <taxon>Alteromonas/Salinimonas group</taxon>
        <taxon>Alteromonas</taxon>
    </lineage>
</organism>
<protein>
    <submittedName>
        <fullName evidence="6">DNA-binding response regulator</fullName>
    </submittedName>
</protein>
<evidence type="ECO:0000313" key="6">
    <source>
        <dbReference type="EMBL" id="RPJ68108.1"/>
    </source>
</evidence>
<dbReference type="InterPro" id="IPR011006">
    <property type="entry name" value="CheY-like_superfamily"/>
</dbReference>
<dbReference type="SUPFAM" id="SSF52172">
    <property type="entry name" value="CheY-like"/>
    <property type="match status" value="1"/>
</dbReference>
<dbReference type="GO" id="GO:0000160">
    <property type="term" value="P:phosphorelay signal transduction system"/>
    <property type="evidence" value="ECO:0007669"/>
    <property type="project" value="InterPro"/>
</dbReference>
<dbReference type="SUPFAM" id="SSF46894">
    <property type="entry name" value="C-terminal effector domain of the bipartite response regulators"/>
    <property type="match status" value="1"/>
</dbReference>
<evidence type="ECO:0000259" key="4">
    <source>
        <dbReference type="PROSITE" id="PS50043"/>
    </source>
</evidence>
<dbReference type="SMART" id="SM00421">
    <property type="entry name" value="HTH_LUXR"/>
    <property type="match status" value="1"/>
</dbReference>
<dbReference type="PROSITE" id="PS50043">
    <property type="entry name" value="HTH_LUXR_2"/>
    <property type="match status" value="1"/>
</dbReference>
<feature type="modified residue" description="4-aspartylphosphate" evidence="3">
    <location>
        <position position="54"/>
    </location>
</feature>
<dbReference type="InterPro" id="IPR001789">
    <property type="entry name" value="Sig_transdc_resp-reg_receiver"/>
</dbReference>
<dbReference type="InterPro" id="IPR058245">
    <property type="entry name" value="NreC/VraR/RcsB-like_REC"/>
</dbReference>
<dbReference type="CDD" id="cd06170">
    <property type="entry name" value="LuxR_C_like"/>
    <property type="match status" value="1"/>
</dbReference>
<name>A0A3N5ZDF5_9ALTE</name>
<evidence type="ECO:0000256" key="2">
    <source>
        <dbReference type="ARBA" id="ARBA00023125"/>
    </source>
</evidence>
<dbReference type="PANTHER" id="PTHR43214">
    <property type="entry name" value="TWO-COMPONENT RESPONSE REGULATOR"/>
    <property type="match status" value="1"/>
</dbReference>
<comment type="caution">
    <text evidence="6">The sequence shown here is derived from an EMBL/GenBank/DDBJ whole genome shotgun (WGS) entry which is preliminary data.</text>
</comment>
<proteinExistence type="predicted"/>
<feature type="domain" description="HTH luxR-type" evidence="4">
    <location>
        <begin position="146"/>
        <end position="211"/>
    </location>
</feature>
<dbReference type="RefSeq" id="WP_124026110.1">
    <property type="nucleotide sequence ID" value="NZ_JBHRSN010000005.1"/>
</dbReference>
<dbReference type="Pfam" id="PF00072">
    <property type="entry name" value="Response_reg"/>
    <property type="match status" value="1"/>
</dbReference>
<dbReference type="SMART" id="SM00448">
    <property type="entry name" value="REC"/>
    <property type="match status" value="1"/>
</dbReference>
<evidence type="ECO:0000256" key="3">
    <source>
        <dbReference type="PROSITE-ProRule" id="PRU00169"/>
    </source>
</evidence>
<dbReference type="PANTHER" id="PTHR43214:SF43">
    <property type="entry name" value="TWO-COMPONENT RESPONSE REGULATOR"/>
    <property type="match status" value="1"/>
</dbReference>
<keyword evidence="2 6" id="KW-0238">DNA-binding</keyword>
<dbReference type="EMBL" id="RPOK01000001">
    <property type="protein sequence ID" value="RPJ68108.1"/>
    <property type="molecule type" value="Genomic_DNA"/>
</dbReference>
<gene>
    <name evidence="6" type="ORF">DRW07_01465</name>
</gene>
<dbReference type="Gene3D" id="3.40.50.2300">
    <property type="match status" value="1"/>
</dbReference>
<accession>A0A3N5ZDF5</accession>